<feature type="transmembrane region" description="Helical" evidence="1">
    <location>
        <begin position="130"/>
        <end position="148"/>
    </location>
</feature>
<evidence type="ECO:0000313" key="3">
    <source>
        <dbReference type="Proteomes" id="UP000011676"/>
    </source>
</evidence>
<feature type="transmembrane region" description="Helical" evidence="1">
    <location>
        <begin position="298"/>
        <end position="316"/>
    </location>
</feature>
<evidence type="ECO:0000313" key="2">
    <source>
        <dbReference type="EMBL" id="EMC23856.1"/>
    </source>
</evidence>
<dbReference type="EMBL" id="AHSR01000023">
    <property type="protein sequence ID" value="EMC23856.1"/>
    <property type="molecule type" value="Genomic_DNA"/>
</dbReference>
<evidence type="ECO:0000256" key="1">
    <source>
        <dbReference type="SAM" id="Phobius"/>
    </source>
</evidence>
<organism evidence="2 3">
    <name type="scientific">Streptococcus mutans SM6</name>
    <dbReference type="NCBI Taxonomy" id="857119"/>
    <lineage>
        <taxon>Bacteria</taxon>
        <taxon>Bacillati</taxon>
        <taxon>Bacillota</taxon>
        <taxon>Bacilli</taxon>
        <taxon>Lactobacillales</taxon>
        <taxon>Streptococcaceae</taxon>
        <taxon>Streptococcus</taxon>
    </lineage>
</organism>
<feature type="transmembrane region" description="Helical" evidence="1">
    <location>
        <begin position="253"/>
        <end position="272"/>
    </location>
</feature>
<sequence>MKAIFTKRRFHFINQCSRYLRYVFNDHFVLVLIFLLGFLMVQYSQLLKHFPANHWPIMLVLVLVVLTLLFWGNIATYLEPADQQFLLVREKDIVALIQKAKRRALFFWGTWQTLLLLILAPLFLRLGLALFSFLFLLLFLLFLKGLIIEKKSRAFLKQKGLNWDHALNQEKKRQQAILKFFSLFTNVKGISNSVKRRAYLDFGTKLLPKKTHKAWTNLYLRAFLRSGDYLGLTFRLGFLSLLSLLFIDNPLMSAGLALLFNYLLLFQLLALYKHYDYQYLTALFPVSKAEKEANLKQLLRVILYFLTAVEFCFSFSWQKTIILLLAMLCLNEVYLPYKIKKMID</sequence>
<dbReference type="GO" id="GO:0016020">
    <property type="term" value="C:membrane"/>
    <property type="evidence" value="ECO:0007669"/>
    <property type="project" value="InterPro"/>
</dbReference>
<feature type="transmembrane region" description="Helical" evidence="1">
    <location>
        <begin position="105"/>
        <end position="124"/>
    </location>
</feature>
<keyword evidence="1" id="KW-0812">Transmembrane</keyword>
<feature type="transmembrane region" description="Helical" evidence="1">
    <location>
        <begin position="55"/>
        <end position="78"/>
    </location>
</feature>
<feature type="transmembrane region" description="Helical" evidence="1">
    <location>
        <begin position="229"/>
        <end position="247"/>
    </location>
</feature>
<proteinExistence type="predicted"/>
<protein>
    <submittedName>
        <fullName evidence="2">Putative ABC transporter permease</fullName>
    </submittedName>
</protein>
<gene>
    <name evidence="2" type="ORF">SMU82_05737</name>
</gene>
<name>A0A829BMK9_STRMG</name>
<dbReference type="PIRSF" id="PIRSF037259">
    <property type="entry name" value="EcsB_ABC"/>
    <property type="match status" value="1"/>
</dbReference>
<keyword evidence="1" id="KW-0472">Membrane</keyword>
<comment type="caution">
    <text evidence="2">The sequence shown here is derived from an EMBL/GenBank/DDBJ whole genome shotgun (WGS) entry which is preliminary data.</text>
</comment>
<dbReference type="RefSeq" id="WP_002262607.1">
    <property type="nucleotide sequence ID" value="NZ_AHSR01000023.1"/>
</dbReference>
<feature type="transmembrane region" description="Helical" evidence="1">
    <location>
        <begin position="20"/>
        <end position="43"/>
    </location>
</feature>
<dbReference type="InterPro" id="IPR010288">
    <property type="entry name" value="EcsB_ABC"/>
</dbReference>
<dbReference type="Proteomes" id="UP000011676">
    <property type="component" value="Unassembled WGS sequence"/>
</dbReference>
<dbReference type="Pfam" id="PF05975">
    <property type="entry name" value="EcsB"/>
    <property type="match status" value="2"/>
</dbReference>
<keyword evidence="1" id="KW-1133">Transmembrane helix</keyword>
<reference evidence="2 3" key="1">
    <citation type="journal article" date="2013" name="Mol. Biol. Evol.">
        <title>Evolutionary and population genomics of the cavity causing bacteria Streptococcus mutans.</title>
        <authorList>
            <person name="Cornejo O.E."/>
            <person name="Lefebure T."/>
            <person name="Pavinski Bitar P.D."/>
            <person name="Lang P."/>
            <person name="Richards V.P."/>
            <person name="Eilertson K."/>
            <person name="Do T."/>
            <person name="Beighton D."/>
            <person name="Zeng L."/>
            <person name="Ahn S.J."/>
            <person name="Burne R.A."/>
            <person name="Siepel A."/>
            <person name="Bustamante C.D."/>
            <person name="Stanhope M.J."/>
        </authorList>
    </citation>
    <scope>NUCLEOTIDE SEQUENCE [LARGE SCALE GENOMIC DNA]</scope>
    <source>
        <strain evidence="2 3">SM6</strain>
    </source>
</reference>
<accession>A0A829BMK9</accession>
<dbReference type="AlphaFoldDB" id="A0A829BMK9"/>